<sequence length="408" mass="43001">MPERFDDLPILGELGQALDAAFLRAEAAPPKPGVLQRIGSWVVGLGGWRLRRLPVLVLIALGLGATAAAAALFALRATVITAPAVRDVPSAMRAVPGTGVLSAVSAPDPGGGARWTLRTTRSQTGLVCSTVGQLVDGEFGIVGLDGRFRLLPERLVDACGSPVRDRASLLSVRIFDADRHADVRSILSGVAGPALESAELRTAGGRRRLAVDTAGRFLAVLRGFPEDAAPRLTLRFAGGAVQEQQFGRLDGVVRDPLGGPALTTDLIRPSAFGTTICVRVMGVRIRPGRPLGPFACTRRTRDGALVAARQVTTGQTGSDLFLWNWGSAPSRTLIWGWLRRPARVSLLRDGRTQQVAVAADGTYIAVLPARTALGSVRIRLRPADGAPTRLLRPGAGQIPAPKLRKGAP</sequence>
<dbReference type="AlphaFoldDB" id="A0AAU7AWR8"/>
<protein>
    <submittedName>
        <fullName evidence="2">Uncharacterized protein</fullName>
    </submittedName>
</protein>
<keyword evidence="1" id="KW-0812">Transmembrane</keyword>
<feature type="transmembrane region" description="Helical" evidence="1">
    <location>
        <begin position="55"/>
        <end position="75"/>
    </location>
</feature>
<accession>A0AAU7AWR8</accession>
<dbReference type="EMBL" id="CP114014">
    <property type="protein sequence ID" value="XAY06067.1"/>
    <property type="molecule type" value="Genomic_DNA"/>
</dbReference>
<gene>
    <name evidence="2" type="ORF">DSM112329_02929</name>
</gene>
<organism evidence="2">
    <name type="scientific">Paraconexibacter sp. AEG42_29</name>
    <dbReference type="NCBI Taxonomy" id="2997339"/>
    <lineage>
        <taxon>Bacteria</taxon>
        <taxon>Bacillati</taxon>
        <taxon>Actinomycetota</taxon>
        <taxon>Thermoleophilia</taxon>
        <taxon>Solirubrobacterales</taxon>
        <taxon>Paraconexibacteraceae</taxon>
        <taxon>Paraconexibacter</taxon>
    </lineage>
</organism>
<evidence type="ECO:0000313" key="2">
    <source>
        <dbReference type="EMBL" id="XAY06067.1"/>
    </source>
</evidence>
<evidence type="ECO:0000256" key="1">
    <source>
        <dbReference type="SAM" id="Phobius"/>
    </source>
</evidence>
<dbReference type="RefSeq" id="WP_354697306.1">
    <property type="nucleotide sequence ID" value="NZ_CP114014.1"/>
</dbReference>
<proteinExistence type="predicted"/>
<reference evidence="2" key="1">
    <citation type="submission" date="2022-12" db="EMBL/GenBank/DDBJ databases">
        <title>Paraconexibacter alkalitolerans sp. nov. and Baekduia alba sp. nov., isolated from soil and emended description of the genera Paraconexibacter (Chun et al., 2020) and Baekduia (An et al., 2020).</title>
        <authorList>
            <person name="Vieira S."/>
            <person name="Huber K.J."/>
            <person name="Geppert A."/>
            <person name="Wolf J."/>
            <person name="Neumann-Schaal M."/>
            <person name="Muesken M."/>
            <person name="Overmann J."/>
        </authorList>
    </citation>
    <scope>NUCLEOTIDE SEQUENCE</scope>
    <source>
        <strain evidence="2">AEG42_29</strain>
    </source>
</reference>
<keyword evidence="1" id="KW-1133">Transmembrane helix</keyword>
<keyword evidence="1" id="KW-0472">Membrane</keyword>
<dbReference type="KEGG" id="parq:DSM112329_02929"/>
<name>A0AAU7AWR8_9ACTN</name>